<proteinExistence type="predicted"/>
<organism evidence="2 3">
    <name type="scientific">Microbacterium pullorum</name>
    <dbReference type="NCBI Taxonomy" id="2762236"/>
    <lineage>
        <taxon>Bacteria</taxon>
        <taxon>Bacillati</taxon>
        <taxon>Actinomycetota</taxon>
        <taxon>Actinomycetes</taxon>
        <taxon>Micrococcales</taxon>
        <taxon>Microbacteriaceae</taxon>
        <taxon>Microbacterium</taxon>
    </lineage>
</organism>
<dbReference type="EMBL" id="JACSQP010000002">
    <property type="protein sequence ID" value="MBD7956807.1"/>
    <property type="molecule type" value="Genomic_DNA"/>
</dbReference>
<evidence type="ECO:0000313" key="2">
    <source>
        <dbReference type="EMBL" id="MBD7956807.1"/>
    </source>
</evidence>
<evidence type="ECO:0000313" key="3">
    <source>
        <dbReference type="Proteomes" id="UP000648352"/>
    </source>
</evidence>
<dbReference type="RefSeq" id="WP_191717816.1">
    <property type="nucleotide sequence ID" value="NZ_JACSQP010000002.1"/>
</dbReference>
<reference evidence="2 3" key="1">
    <citation type="submission" date="2020-08" db="EMBL/GenBank/DDBJ databases">
        <title>A Genomic Blueprint of the Chicken Gut Microbiome.</title>
        <authorList>
            <person name="Gilroy R."/>
            <person name="Ravi A."/>
            <person name="Getino M."/>
            <person name="Pursley I."/>
            <person name="Horton D.L."/>
            <person name="Alikhan N.-F."/>
            <person name="Baker D."/>
            <person name="Gharbi K."/>
            <person name="Hall N."/>
            <person name="Watson M."/>
            <person name="Adriaenssens E.M."/>
            <person name="Foster-Nyarko E."/>
            <person name="Jarju S."/>
            <person name="Secka A."/>
            <person name="Antonio M."/>
            <person name="Oren A."/>
            <person name="Chaudhuri R."/>
            <person name="La Ragione R.M."/>
            <person name="Hildebrand F."/>
            <person name="Pallen M.J."/>
        </authorList>
    </citation>
    <scope>NUCLEOTIDE SEQUENCE [LARGE SCALE GENOMIC DNA]</scope>
    <source>
        <strain evidence="2 3">Sa4CUA7</strain>
    </source>
</reference>
<dbReference type="Proteomes" id="UP000648352">
    <property type="component" value="Unassembled WGS sequence"/>
</dbReference>
<keyword evidence="3" id="KW-1185">Reference proteome</keyword>
<sequence length="60" mass="6565">MTSTPDDDRAALDDLRAEIDALQKIPEEELVNPSPSQLDEDAPEPTPTDAPGSEDWNDTE</sequence>
<gene>
    <name evidence="2" type="ORF">H9651_04095</name>
</gene>
<name>A0ABR8S010_9MICO</name>
<feature type="region of interest" description="Disordered" evidence="1">
    <location>
        <begin position="22"/>
        <end position="60"/>
    </location>
</feature>
<evidence type="ECO:0000256" key="1">
    <source>
        <dbReference type="SAM" id="MobiDB-lite"/>
    </source>
</evidence>
<accession>A0ABR8S010</accession>
<comment type="caution">
    <text evidence="2">The sequence shown here is derived from an EMBL/GenBank/DDBJ whole genome shotgun (WGS) entry which is preliminary data.</text>
</comment>
<protein>
    <submittedName>
        <fullName evidence="2">Uncharacterized protein</fullName>
    </submittedName>
</protein>